<accession>A0A2S4UF28</accession>
<comment type="caution">
    <text evidence="2">The sequence shown here is derived from an EMBL/GenBank/DDBJ whole genome shotgun (WGS) entry which is preliminary data.</text>
</comment>
<feature type="signal peptide" evidence="1">
    <location>
        <begin position="1"/>
        <end position="19"/>
    </location>
</feature>
<keyword evidence="1" id="KW-0732">Signal</keyword>
<dbReference type="VEuPathDB" id="FungiDB:PSTT_15984"/>
<feature type="chain" id="PRO_5015448491" description="Hemerythrin-like domain-containing protein" evidence="1">
    <location>
        <begin position="20"/>
        <end position="248"/>
    </location>
</feature>
<evidence type="ECO:0000313" key="3">
    <source>
        <dbReference type="Proteomes" id="UP000239156"/>
    </source>
</evidence>
<dbReference type="AlphaFoldDB" id="A0A2S4UF28"/>
<organism evidence="2 3">
    <name type="scientific">Puccinia striiformis</name>
    <dbReference type="NCBI Taxonomy" id="27350"/>
    <lineage>
        <taxon>Eukaryota</taxon>
        <taxon>Fungi</taxon>
        <taxon>Dikarya</taxon>
        <taxon>Basidiomycota</taxon>
        <taxon>Pucciniomycotina</taxon>
        <taxon>Pucciniomycetes</taxon>
        <taxon>Pucciniales</taxon>
        <taxon>Pucciniaceae</taxon>
        <taxon>Puccinia</taxon>
    </lineage>
</organism>
<dbReference type="VEuPathDB" id="FungiDB:PSHT_10793"/>
<name>A0A2S4UF28_9BASI</name>
<gene>
    <name evidence="2" type="ORF">PSTT_15984</name>
</gene>
<dbReference type="EMBL" id="PKSL01000323">
    <property type="protein sequence ID" value="POV95860.1"/>
    <property type="molecule type" value="Genomic_DNA"/>
</dbReference>
<evidence type="ECO:0000313" key="2">
    <source>
        <dbReference type="EMBL" id="POV95860.1"/>
    </source>
</evidence>
<evidence type="ECO:0008006" key="4">
    <source>
        <dbReference type="Google" id="ProtNLM"/>
    </source>
</evidence>
<sequence length="248" mass="27820">MQIQQLITILCLCLSQALAAPVDMFESQMNAIVVDLTEHRVPKDASGTKLNDALHSDFHEPAAAKNTQKFYDAIDPLLEVDEKNTRIFMDIRAAHEDTMRDNFGVNPEVRADRLREYQDAMYSRLRDIVQGGDAQPVAAALGTFHQYAKSLIKKHFPEWLPSTPVESFEYRTTEETNEALAKTNLPGTNIPDARRIDGTNSDSFGNFVVSHAAEQYKQRFGPAPRRHESEVSLSTYILNAEATPENPA</sequence>
<keyword evidence="3" id="KW-1185">Reference proteome</keyword>
<protein>
    <recommendedName>
        <fullName evidence="4">Hemerythrin-like domain-containing protein</fullName>
    </recommendedName>
</protein>
<dbReference type="Proteomes" id="UP000239156">
    <property type="component" value="Unassembled WGS sequence"/>
</dbReference>
<evidence type="ECO:0000256" key="1">
    <source>
        <dbReference type="SAM" id="SignalP"/>
    </source>
</evidence>
<reference evidence="2" key="1">
    <citation type="submission" date="2017-12" db="EMBL/GenBank/DDBJ databases">
        <title>Gene loss provides genomic basis for host adaptation in cereal stripe rust fungi.</title>
        <authorList>
            <person name="Xia C."/>
        </authorList>
    </citation>
    <scope>NUCLEOTIDE SEQUENCE [LARGE SCALE GENOMIC DNA]</scope>
    <source>
        <strain evidence="2">93-210</strain>
    </source>
</reference>
<proteinExistence type="predicted"/>